<dbReference type="InterPro" id="IPR004220">
    <property type="entry name" value="5-COMe_2-OHmuconate_Isoase"/>
</dbReference>
<dbReference type="GO" id="GO:0008704">
    <property type="term" value="F:5-carboxymethyl-2-hydroxymuconate delta-isomerase activity"/>
    <property type="evidence" value="ECO:0007669"/>
    <property type="project" value="InterPro"/>
</dbReference>
<dbReference type="EMBL" id="FMAJ01000001">
    <property type="protein sequence ID" value="SCB56510.1"/>
    <property type="molecule type" value="Genomic_DNA"/>
</dbReference>
<accession>A0A1C3XW75</accession>
<proteinExistence type="predicted"/>
<name>A0A1C3XW75_9HYPH</name>
<sequence>MPHIIIDYSQGAAERVAIDELTRAVHHRVRDGGLVKPTAVRTFAREATFSCVGDEHPDNHFIQIIVRIAPGRPAETKRKLLKAVLEAARGVAAPALQAGRLGLRADLYESDPDFAFQEIAFA</sequence>
<dbReference type="RefSeq" id="WP_092747600.1">
    <property type="nucleotide sequence ID" value="NZ_FMAJ01000001.1"/>
</dbReference>
<organism evidence="1 2">
    <name type="scientific">Rhizobium aethiopicum</name>
    <dbReference type="NCBI Taxonomy" id="1138170"/>
    <lineage>
        <taxon>Bacteria</taxon>
        <taxon>Pseudomonadati</taxon>
        <taxon>Pseudomonadota</taxon>
        <taxon>Alphaproteobacteria</taxon>
        <taxon>Hyphomicrobiales</taxon>
        <taxon>Rhizobiaceae</taxon>
        <taxon>Rhizobium/Agrobacterium group</taxon>
        <taxon>Rhizobium</taxon>
    </lineage>
</organism>
<dbReference type="PANTHER" id="PTHR37950">
    <property type="entry name" value="4-HYDROXYPHENYLACETATE CATABOLISM PROTEIN"/>
    <property type="match status" value="1"/>
</dbReference>
<reference evidence="1 2" key="1">
    <citation type="submission" date="2016-08" db="EMBL/GenBank/DDBJ databases">
        <authorList>
            <person name="Seilhamer J.J."/>
        </authorList>
    </citation>
    <scope>NUCLEOTIDE SEQUENCE [LARGE SCALE GENOMIC DNA]</scope>
    <source>
        <strain evidence="1 2">HBR26</strain>
    </source>
</reference>
<keyword evidence="1" id="KW-0413">Isomerase</keyword>
<dbReference type="Proteomes" id="UP000198723">
    <property type="component" value="Unassembled WGS sequence"/>
</dbReference>
<dbReference type="AlphaFoldDB" id="A0A1C3XW75"/>
<evidence type="ECO:0000313" key="2">
    <source>
        <dbReference type="Proteomes" id="UP000198723"/>
    </source>
</evidence>
<dbReference type="Gene3D" id="3.30.429.10">
    <property type="entry name" value="Macrophage Migration Inhibitory Factor"/>
    <property type="match status" value="1"/>
</dbReference>
<evidence type="ECO:0000313" key="1">
    <source>
        <dbReference type="EMBL" id="SCB56510.1"/>
    </source>
</evidence>
<dbReference type="CDD" id="cd00580">
    <property type="entry name" value="CHMI"/>
    <property type="match status" value="1"/>
</dbReference>
<dbReference type="SUPFAM" id="SSF55331">
    <property type="entry name" value="Tautomerase/MIF"/>
    <property type="match status" value="1"/>
</dbReference>
<gene>
    <name evidence="1" type="ORF">GA0061105_101339</name>
</gene>
<protein>
    <submittedName>
        <fullName evidence="1">5-carboxymethyl-2-hydroxymuconate isomerase</fullName>
    </submittedName>
</protein>
<dbReference type="Pfam" id="PF02962">
    <property type="entry name" value="CHMI"/>
    <property type="match status" value="1"/>
</dbReference>
<dbReference type="STRING" id="1138170.GA0061105_101339"/>
<dbReference type="PANTHER" id="PTHR37950:SF1">
    <property type="entry name" value="4-HYDROXYPHENYLACETATE CATABOLISM PROTEIN"/>
    <property type="match status" value="1"/>
</dbReference>
<dbReference type="InterPro" id="IPR014347">
    <property type="entry name" value="Tautomerase/MIF_sf"/>
</dbReference>